<gene>
    <name evidence="3" type="ORF">KDAU_66270</name>
</gene>
<dbReference type="Pfam" id="PF03787">
    <property type="entry name" value="RAMPs"/>
    <property type="match status" value="1"/>
</dbReference>
<reference evidence="4" key="1">
    <citation type="submission" date="2018-12" db="EMBL/GenBank/DDBJ databases">
        <title>Tengunoibacter tsumagoiensis gen. nov., sp. nov., Dictyobacter kobayashii sp. nov., D. alpinus sp. nov., and D. joshuensis sp. nov. and description of Dictyobacteraceae fam. nov. within the order Ktedonobacterales isolated from Tengu-no-mugimeshi.</title>
        <authorList>
            <person name="Wang C.M."/>
            <person name="Zheng Y."/>
            <person name="Sakai Y."/>
            <person name="Toyoda A."/>
            <person name="Minakuchi Y."/>
            <person name="Abe K."/>
            <person name="Yokota A."/>
            <person name="Yabe S."/>
        </authorList>
    </citation>
    <scope>NUCLEOTIDE SEQUENCE [LARGE SCALE GENOMIC DNA]</scope>
    <source>
        <strain evidence="4">S-27</strain>
    </source>
</reference>
<organism evidence="3 4">
    <name type="scientific">Dictyobacter aurantiacus</name>
    <dbReference type="NCBI Taxonomy" id="1936993"/>
    <lineage>
        <taxon>Bacteria</taxon>
        <taxon>Bacillati</taxon>
        <taxon>Chloroflexota</taxon>
        <taxon>Ktedonobacteria</taxon>
        <taxon>Ktedonobacterales</taxon>
        <taxon>Dictyobacteraceae</taxon>
        <taxon>Dictyobacter</taxon>
    </lineage>
</organism>
<comment type="caution">
    <text evidence="3">The sequence shown here is derived from an EMBL/GenBank/DDBJ whole genome shotgun (WGS) entry which is preliminary data.</text>
</comment>
<keyword evidence="4" id="KW-1185">Reference proteome</keyword>
<dbReference type="AlphaFoldDB" id="A0A401ZQV4"/>
<protein>
    <submittedName>
        <fullName evidence="3">CRISPR-associated RAMP protein Csx10</fullName>
    </submittedName>
</protein>
<feature type="domain" description="CRISPR type III-associated protein" evidence="2">
    <location>
        <begin position="20"/>
        <end position="257"/>
    </location>
</feature>
<keyword evidence="1" id="KW-0051">Antiviral defense</keyword>
<evidence type="ECO:0000259" key="2">
    <source>
        <dbReference type="Pfam" id="PF03787"/>
    </source>
</evidence>
<sequence length="429" mass="49014">MKYLSIRVIAQSPLSIRSDHASSGAGTTSYIPGSTVLGSLATTYKLLNPGDAHNFERLFLSGAVRFPNLYLASYKKNQKLPDINKNLPIYPTPKTAIACKRQKGFLYPSDQNNESHGVRDTLIDHTLFTEWPEKDKVTALTILEASQTCAFEHNHQRCGEPTNRYEAYYRRINDKQLLASEGKYHLQTHTGINRFSGTIEEGILYNRQVFDEGTQFWGLIKVTDETVSTLLEDFLERIAKGGLMRLGTGRTRGMGKVFLITENQSRETDTFAAFQQRLDTFNSMLQQEARKYQTQLSQIEDQYYFALTLHSPTILTDALFRYHGTINARILEDLLYKQAKTPIHGIQHVYHQAQVQRITGWQELWGTPRTNEYAIETGSVFLFKCPHAQRTKLLPALYQLEEQGIGKRTIEGFGRICISDAFHQEVTWL</sequence>
<dbReference type="EMBL" id="BIFQ01000002">
    <property type="protein sequence ID" value="GCE09298.1"/>
    <property type="molecule type" value="Genomic_DNA"/>
</dbReference>
<name>A0A401ZQV4_9CHLR</name>
<evidence type="ECO:0000313" key="4">
    <source>
        <dbReference type="Proteomes" id="UP000287224"/>
    </source>
</evidence>
<dbReference type="OrthoDB" id="1730014at2"/>
<dbReference type="InterPro" id="IPR005537">
    <property type="entry name" value="RAMP_III_fam"/>
</dbReference>
<proteinExistence type="predicted"/>
<dbReference type="Proteomes" id="UP000287224">
    <property type="component" value="Unassembled WGS sequence"/>
</dbReference>
<dbReference type="RefSeq" id="WP_126601704.1">
    <property type="nucleotide sequence ID" value="NZ_BIFQ01000002.1"/>
</dbReference>
<evidence type="ECO:0000256" key="1">
    <source>
        <dbReference type="ARBA" id="ARBA00023118"/>
    </source>
</evidence>
<accession>A0A401ZQV4</accession>
<dbReference type="GO" id="GO:0051607">
    <property type="term" value="P:defense response to virus"/>
    <property type="evidence" value="ECO:0007669"/>
    <property type="project" value="UniProtKB-KW"/>
</dbReference>
<evidence type="ECO:0000313" key="3">
    <source>
        <dbReference type="EMBL" id="GCE09298.1"/>
    </source>
</evidence>